<evidence type="ECO:0000256" key="8">
    <source>
        <dbReference type="RuleBase" id="RU369061"/>
    </source>
</evidence>
<dbReference type="CDD" id="cd01164">
    <property type="entry name" value="FruK_PfkB_like"/>
    <property type="match status" value="1"/>
</dbReference>
<keyword evidence="11" id="KW-1185">Reference proteome</keyword>
<keyword evidence="5 7" id="KW-0067">ATP-binding</keyword>
<dbReference type="PANTHER" id="PTHR46566">
    <property type="entry name" value="1-PHOSPHOFRUCTOKINASE-RELATED"/>
    <property type="match status" value="1"/>
</dbReference>
<comment type="catalytic activity">
    <reaction evidence="7">
        <text>D-tagatofuranose 6-phosphate + ATP = D-tagatofuranose 1,6-bisphosphate + ADP + H(+)</text>
        <dbReference type="Rhea" id="RHEA:12420"/>
        <dbReference type="ChEBI" id="CHEBI:15378"/>
        <dbReference type="ChEBI" id="CHEBI:30616"/>
        <dbReference type="ChEBI" id="CHEBI:58694"/>
        <dbReference type="ChEBI" id="CHEBI:58695"/>
        <dbReference type="ChEBI" id="CHEBI:456216"/>
        <dbReference type="EC" id="2.7.1.144"/>
    </reaction>
</comment>
<comment type="similarity">
    <text evidence="7">Belongs to the carbohydrate kinase PfkB family. LacC subfamily.</text>
</comment>
<dbReference type="RefSeq" id="WP_379863038.1">
    <property type="nucleotide sequence ID" value="NZ_JBHTBW010000005.1"/>
</dbReference>
<dbReference type="GO" id="GO:0008662">
    <property type="term" value="F:1-phosphofructokinase activity"/>
    <property type="evidence" value="ECO:0007669"/>
    <property type="project" value="UniProtKB-EC"/>
</dbReference>
<comment type="pathway">
    <text evidence="7">Carbohydrate metabolism; D-tagatose 6-phosphate degradation; D-glyceraldehyde 3-phosphate and glycerone phosphate from D-tagatose 6-phosphate: step 1/2.</text>
</comment>
<evidence type="ECO:0000256" key="3">
    <source>
        <dbReference type="ARBA" id="ARBA00022741"/>
    </source>
</evidence>
<keyword evidence="4 8" id="KW-0418">Kinase</keyword>
<comment type="function">
    <text evidence="8">Catalyzes the ATP-dependent phosphorylation of fructose-l-phosphate to fructose-l,6-bisphosphate.</text>
</comment>
<dbReference type="Proteomes" id="UP001596500">
    <property type="component" value="Unassembled WGS sequence"/>
</dbReference>
<organism evidence="10 11">
    <name type="scientific">Laceyella putida</name>
    <dbReference type="NCBI Taxonomy" id="110101"/>
    <lineage>
        <taxon>Bacteria</taxon>
        <taxon>Bacillati</taxon>
        <taxon>Bacillota</taxon>
        <taxon>Bacilli</taxon>
        <taxon>Bacillales</taxon>
        <taxon>Thermoactinomycetaceae</taxon>
        <taxon>Laceyella</taxon>
    </lineage>
</organism>
<evidence type="ECO:0000256" key="6">
    <source>
        <dbReference type="ARBA" id="ARBA00047745"/>
    </source>
</evidence>
<evidence type="ECO:0000313" key="10">
    <source>
        <dbReference type="EMBL" id="MFC7439848.1"/>
    </source>
</evidence>
<dbReference type="InterPro" id="IPR011611">
    <property type="entry name" value="PfkB_dom"/>
</dbReference>
<dbReference type="Pfam" id="PF00294">
    <property type="entry name" value="PfkB"/>
    <property type="match status" value="1"/>
</dbReference>
<proteinExistence type="inferred from homology"/>
<keyword evidence="7" id="KW-0423">Lactose metabolism</keyword>
<gene>
    <name evidence="10" type="primary">pfkB</name>
    <name evidence="10" type="ORF">ACFQNG_01535</name>
</gene>
<keyword evidence="2 7" id="KW-0808">Transferase</keyword>
<evidence type="ECO:0000256" key="2">
    <source>
        <dbReference type="ARBA" id="ARBA00022679"/>
    </source>
</evidence>
<evidence type="ECO:0000256" key="5">
    <source>
        <dbReference type="ARBA" id="ARBA00022840"/>
    </source>
</evidence>
<evidence type="ECO:0000259" key="9">
    <source>
        <dbReference type="Pfam" id="PF00294"/>
    </source>
</evidence>
<dbReference type="NCBIfam" id="TIGR03168">
    <property type="entry name" value="1-PFK"/>
    <property type="match status" value="1"/>
</dbReference>
<protein>
    <recommendedName>
        <fullName evidence="7">Tagatose-6-phosphate kinase</fullName>
        <ecNumber evidence="7">2.7.1.144</ecNumber>
    </recommendedName>
</protein>
<dbReference type="PANTHER" id="PTHR46566:SF1">
    <property type="entry name" value="1-PHOSPHOFRUCTOKINASE"/>
    <property type="match status" value="1"/>
</dbReference>
<dbReference type="PIRSF" id="PIRSF000535">
    <property type="entry name" value="1PFK/6PFK/LacC"/>
    <property type="match status" value="1"/>
</dbReference>
<comment type="catalytic activity">
    <reaction evidence="6 8">
        <text>beta-D-fructose 1-phosphate + ATP = beta-D-fructose 1,6-bisphosphate + ADP + H(+)</text>
        <dbReference type="Rhea" id="RHEA:14213"/>
        <dbReference type="ChEBI" id="CHEBI:15378"/>
        <dbReference type="ChEBI" id="CHEBI:30616"/>
        <dbReference type="ChEBI" id="CHEBI:32966"/>
        <dbReference type="ChEBI" id="CHEBI:138881"/>
        <dbReference type="ChEBI" id="CHEBI:456216"/>
        <dbReference type="EC" id="2.7.1.56"/>
    </reaction>
</comment>
<name>A0ABW2RFR6_9BACL</name>
<reference evidence="11" key="1">
    <citation type="journal article" date="2019" name="Int. J. Syst. Evol. Microbiol.">
        <title>The Global Catalogue of Microorganisms (GCM) 10K type strain sequencing project: providing services to taxonomists for standard genome sequencing and annotation.</title>
        <authorList>
            <consortium name="The Broad Institute Genomics Platform"/>
            <consortium name="The Broad Institute Genome Sequencing Center for Infectious Disease"/>
            <person name="Wu L."/>
            <person name="Ma J."/>
        </authorList>
    </citation>
    <scope>NUCLEOTIDE SEQUENCE [LARGE SCALE GENOMIC DNA]</scope>
    <source>
        <strain evidence="11">CGMCC 1.12942</strain>
    </source>
</reference>
<dbReference type="PROSITE" id="PS00583">
    <property type="entry name" value="PFKB_KINASES_1"/>
    <property type="match status" value="1"/>
</dbReference>
<dbReference type="InterPro" id="IPR017583">
    <property type="entry name" value="Tagatose/fructose_Pkinase"/>
</dbReference>
<keyword evidence="3 7" id="KW-0547">Nucleotide-binding</keyword>
<comment type="caution">
    <text evidence="10">The sequence shown here is derived from an EMBL/GenBank/DDBJ whole genome shotgun (WGS) entry which is preliminary data.</text>
</comment>
<dbReference type="Gene3D" id="3.40.1190.20">
    <property type="match status" value="1"/>
</dbReference>
<dbReference type="PROSITE" id="PS00584">
    <property type="entry name" value="PFKB_KINASES_2"/>
    <property type="match status" value="1"/>
</dbReference>
<sequence length="304" mass="33355">MIYTVTLNPSIDFIVHVDSLRLYQLNRMEHEHKYPGGKGINVSRILTRIGVETTALGFIGGFTGTYIREALAQEQVAHDFVQIPEHTRINIKLKDKGGETEINGQGPSITPEQLQQFMKKLERLQVGDMLVLAGNIPRSLPSNLYEQLLMSYGQRGIHVVIDASGEALARAVRHQPFLIKPNHHELGELFNTTFTTIDEIIPYGEKLLAQGITHVIVSMAEQVALLFTADGVYRSTAPRGTVVNSVGAGDSLVAGFIGRLAQTGSVQDAFRYGIATGSATAFSEDLACRDKIEAIFPQVKLTKL</sequence>
<feature type="domain" description="Carbohydrate kinase PfkB" evidence="9">
    <location>
        <begin position="11"/>
        <end position="283"/>
    </location>
</feature>
<dbReference type="EMBL" id="JBHTBW010000005">
    <property type="protein sequence ID" value="MFC7439848.1"/>
    <property type="molecule type" value="Genomic_DNA"/>
</dbReference>
<dbReference type="NCBIfam" id="TIGR03828">
    <property type="entry name" value="pfkB"/>
    <property type="match status" value="1"/>
</dbReference>
<dbReference type="InterPro" id="IPR002173">
    <property type="entry name" value="Carboh/pur_kinase_PfkB_CS"/>
</dbReference>
<comment type="similarity">
    <text evidence="1">Belongs to the carbohydrate kinase pfkB family.</text>
</comment>
<dbReference type="EC" id="2.7.1.144" evidence="7"/>
<dbReference type="SUPFAM" id="SSF53613">
    <property type="entry name" value="Ribokinase-like"/>
    <property type="match status" value="1"/>
</dbReference>
<evidence type="ECO:0000313" key="11">
    <source>
        <dbReference type="Proteomes" id="UP001596500"/>
    </source>
</evidence>
<accession>A0ABW2RFR6</accession>
<evidence type="ECO:0000256" key="7">
    <source>
        <dbReference type="PIRNR" id="PIRNR000535"/>
    </source>
</evidence>
<evidence type="ECO:0000256" key="1">
    <source>
        <dbReference type="ARBA" id="ARBA00005380"/>
    </source>
</evidence>
<dbReference type="InterPro" id="IPR029056">
    <property type="entry name" value="Ribokinase-like"/>
</dbReference>
<evidence type="ECO:0000256" key="4">
    <source>
        <dbReference type="ARBA" id="ARBA00022777"/>
    </source>
</evidence>
<dbReference type="InterPro" id="IPR022463">
    <property type="entry name" value="1-PFruKinase"/>
</dbReference>